<dbReference type="Gramene" id="PNT63113">
    <property type="protein sequence ID" value="PNT63113"/>
    <property type="gene ID" value="BRADI_4g11564v3"/>
</dbReference>
<reference evidence="3" key="3">
    <citation type="submission" date="2018-08" db="UniProtKB">
        <authorList>
            <consortium name="EnsemblPlants"/>
        </authorList>
    </citation>
    <scope>IDENTIFICATION</scope>
    <source>
        <strain evidence="3">cv. Bd21</strain>
    </source>
</reference>
<dbReference type="AlphaFoldDB" id="A0A2K2CM55"/>
<feature type="chain" id="PRO_5036043237" description="Knottin scorpion toxin-like domain-containing protein" evidence="1">
    <location>
        <begin position="30"/>
        <end position="71"/>
    </location>
</feature>
<evidence type="ECO:0008006" key="5">
    <source>
        <dbReference type="Google" id="ProtNLM"/>
    </source>
</evidence>
<keyword evidence="4" id="KW-1185">Reference proteome</keyword>
<dbReference type="Proteomes" id="UP000008810">
    <property type="component" value="Chromosome 4"/>
</dbReference>
<feature type="signal peptide" evidence="1">
    <location>
        <begin position="1"/>
        <end position="29"/>
    </location>
</feature>
<reference evidence="2" key="2">
    <citation type="submission" date="2017-06" db="EMBL/GenBank/DDBJ databases">
        <title>WGS assembly of Brachypodium distachyon.</title>
        <authorList>
            <consortium name="The International Brachypodium Initiative"/>
            <person name="Lucas S."/>
            <person name="Harmon-Smith M."/>
            <person name="Lail K."/>
            <person name="Tice H."/>
            <person name="Grimwood J."/>
            <person name="Bruce D."/>
            <person name="Barry K."/>
            <person name="Shu S."/>
            <person name="Lindquist E."/>
            <person name="Wang M."/>
            <person name="Pitluck S."/>
            <person name="Vogel J.P."/>
            <person name="Garvin D.F."/>
            <person name="Mockler T.C."/>
            <person name="Schmutz J."/>
            <person name="Rokhsar D."/>
            <person name="Bevan M.W."/>
        </authorList>
    </citation>
    <scope>NUCLEOTIDE SEQUENCE</scope>
    <source>
        <strain evidence="2">Bd21</strain>
    </source>
</reference>
<dbReference type="EMBL" id="CM000883">
    <property type="protein sequence ID" value="PNT63113.1"/>
    <property type="molecule type" value="Genomic_DNA"/>
</dbReference>
<dbReference type="EnsemblPlants" id="PNT63113">
    <property type="protein sequence ID" value="PNT63113"/>
    <property type="gene ID" value="BRADI_4g11564v3"/>
</dbReference>
<sequence>MATASFASVVCKILLIVATMVSLLSSAYAGDDEKYGKCFSRPDCRHYCKLQGYPKGGQVMPPDFQDCCCFK</sequence>
<protein>
    <recommendedName>
        <fullName evidence="5">Knottin scorpion toxin-like domain-containing protein</fullName>
    </recommendedName>
</protein>
<reference evidence="2 3" key="1">
    <citation type="journal article" date="2010" name="Nature">
        <title>Genome sequencing and analysis of the model grass Brachypodium distachyon.</title>
        <authorList>
            <consortium name="International Brachypodium Initiative"/>
        </authorList>
    </citation>
    <scope>NUCLEOTIDE SEQUENCE [LARGE SCALE GENOMIC DNA]</scope>
    <source>
        <strain evidence="2 3">Bd21</strain>
    </source>
</reference>
<evidence type="ECO:0000256" key="1">
    <source>
        <dbReference type="SAM" id="SignalP"/>
    </source>
</evidence>
<organism evidence="2">
    <name type="scientific">Brachypodium distachyon</name>
    <name type="common">Purple false brome</name>
    <name type="synonym">Trachynia distachya</name>
    <dbReference type="NCBI Taxonomy" id="15368"/>
    <lineage>
        <taxon>Eukaryota</taxon>
        <taxon>Viridiplantae</taxon>
        <taxon>Streptophyta</taxon>
        <taxon>Embryophyta</taxon>
        <taxon>Tracheophyta</taxon>
        <taxon>Spermatophyta</taxon>
        <taxon>Magnoliopsida</taxon>
        <taxon>Liliopsida</taxon>
        <taxon>Poales</taxon>
        <taxon>Poaceae</taxon>
        <taxon>BOP clade</taxon>
        <taxon>Pooideae</taxon>
        <taxon>Stipodae</taxon>
        <taxon>Brachypodieae</taxon>
        <taxon>Brachypodium</taxon>
    </lineage>
</organism>
<dbReference type="OrthoDB" id="665214at2759"/>
<evidence type="ECO:0000313" key="4">
    <source>
        <dbReference type="Proteomes" id="UP000008810"/>
    </source>
</evidence>
<evidence type="ECO:0000313" key="3">
    <source>
        <dbReference type="EnsemblPlants" id="PNT63113"/>
    </source>
</evidence>
<proteinExistence type="predicted"/>
<evidence type="ECO:0000313" key="2">
    <source>
        <dbReference type="EMBL" id="PNT63113.1"/>
    </source>
</evidence>
<accession>A0A2K2CM55</accession>
<dbReference type="FunCoup" id="A0A2K2CM55">
    <property type="interactions" value="4"/>
</dbReference>
<gene>
    <name evidence="2" type="ORF">BRADI_4g11564v3</name>
</gene>
<dbReference type="InParanoid" id="A0A2K2CM55"/>
<name>A0A2K2CM55_BRADI</name>
<keyword evidence="1" id="KW-0732">Signal</keyword>